<keyword evidence="1" id="KW-0472">Membrane</keyword>
<evidence type="ECO:0000256" key="1">
    <source>
        <dbReference type="SAM" id="Phobius"/>
    </source>
</evidence>
<proteinExistence type="predicted"/>
<reference evidence="2 3" key="1">
    <citation type="journal article" date="2018" name="Environ. Microbiol.">
        <title>Isolation and genomic characterization of Novimethylophilus kurashikiensis gen. nov. sp. nov., a new lanthanide-dependent methylotrophic species of Methylophilaceae.</title>
        <authorList>
            <person name="Lv H."/>
            <person name="Sahin N."/>
            <person name="Tani A."/>
        </authorList>
    </citation>
    <scope>NUCLEOTIDE SEQUENCE [LARGE SCALE GENOMIC DNA]</scope>
    <source>
        <strain evidence="2 3">La2-4</strain>
    </source>
</reference>
<keyword evidence="1" id="KW-0812">Transmembrane</keyword>
<dbReference type="AlphaFoldDB" id="A0A2R5FDG4"/>
<evidence type="ECO:0000313" key="3">
    <source>
        <dbReference type="Proteomes" id="UP000245081"/>
    </source>
</evidence>
<evidence type="ECO:0000313" key="2">
    <source>
        <dbReference type="EMBL" id="GBG14614.1"/>
    </source>
</evidence>
<organism evidence="2 3">
    <name type="scientific">Novimethylophilus kurashikiensis</name>
    <dbReference type="NCBI Taxonomy" id="1825523"/>
    <lineage>
        <taxon>Bacteria</taxon>
        <taxon>Pseudomonadati</taxon>
        <taxon>Pseudomonadota</taxon>
        <taxon>Betaproteobacteria</taxon>
        <taxon>Nitrosomonadales</taxon>
        <taxon>Methylophilaceae</taxon>
        <taxon>Novimethylophilus</taxon>
    </lineage>
</organism>
<protein>
    <submittedName>
        <fullName evidence="2">Phosphomannomutase</fullName>
    </submittedName>
</protein>
<accession>A0A2R5FDG4</accession>
<dbReference type="EMBL" id="BDOQ01000008">
    <property type="protein sequence ID" value="GBG14614.1"/>
    <property type="molecule type" value="Genomic_DNA"/>
</dbReference>
<name>A0A2R5FDG4_9PROT</name>
<gene>
    <name evidence="2" type="ORF">NMK_2213</name>
</gene>
<feature type="transmembrane region" description="Helical" evidence="1">
    <location>
        <begin position="12"/>
        <end position="35"/>
    </location>
</feature>
<dbReference type="Proteomes" id="UP000245081">
    <property type="component" value="Unassembled WGS sequence"/>
</dbReference>
<dbReference type="RefSeq" id="WP_109015804.1">
    <property type="nucleotide sequence ID" value="NZ_BDOQ01000008.1"/>
</dbReference>
<keyword evidence="3" id="KW-1185">Reference proteome</keyword>
<sequence>MRKNAKSRHQAGFIQNFIIPGIILIGVVIAGIAMLSSGSGTNTDNEKASMMANAVIAQGLTVTSAVQRAEADGAITGAQSAAGLSSVLVGAKYIASGSMPSLPSDLGGGNAWVFDNTTKAQGSTGTDIGSALPDNIITIPLGAHTVGSAQEATCLRINAKLYSTSTVSGTAASVGSLTTGGTVKPPVSAASTAAATGTEGCVDDGTNYTFYKVVDVK</sequence>
<keyword evidence="1" id="KW-1133">Transmembrane helix</keyword>
<comment type="caution">
    <text evidence="2">The sequence shown here is derived from an EMBL/GenBank/DDBJ whole genome shotgun (WGS) entry which is preliminary data.</text>
</comment>